<reference evidence="1" key="2">
    <citation type="submission" date="2021-08" db="EMBL/GenBank/DDBJ databases">
        <authorList>
            <person name="Tani A."/>
            <person name="Ola A."/>
            <person name="Ogura Y."/>
            <person name="Katsura K."/>
            <person name="Hayashi T."/>
        </authorList>
    </citation>
    <scope>NUCLEOTIDE SEQUENCE</scope>
    <source>
        <strain evidence="1">NBRC 103626</strain>
    </source>
</reference>
<dbReference type="AlphaFoldDB" id="A0AA37HRC3"/>
<sequence>MPAQTVLTAAMRAESYADLPKPIPDAVALLKEPDEVAAKAKPLLAAS</sequence>
<dbReference type="EMBL" id="BPQM01000084">
    <property type="protein sequence ID" value="GJD80181.1"/>
    <property type="molecule type" value="Genomic_DNA"/>
</dbReference>
<evidence type="ECO:0000313" key="1">
    <source>
        <dbReference type="EMBL" id="GJD80181.1"/>
    </source>
</evidence>
<dbReference type="RefSeq" id="WP_017484325.1">
    <property type="nucleotide sequence ID" value="NZ_BPQM01000084.1"/>
</dbReference>
<accession>A0AA37HRC3</accession>
<comment type="caution">
    <text evidence="1">The sequence shown here is derived from an EMBL/GenBank/DDBJ whole genome shotgun (WGS) entry which is preliminary data.</text>
</comment>
<gene>
    <name evidence="1" type="ORF">NBEOAGPD_3421</name>
</gene>
<dbReference type="Proteomes" id="UP001055108">
    <property type="component" value="Unassembled WGS sequence"/>
</dbReference>
<organism evidence="1 2">
    <name type="scientific">Methylobacterium gregans</name>
    <dbReference type="NCBI Taxonomy" id="374424"/>
    <lineage>
        <taxon>Bacteria</taxon>
        <taxon>Pseudomonadati</taxon>
        <taxon>Pseudomonadota</taxon>
        <taxon>Alphaproteobacteria</taxon>
        <taxon>Hyphomicrobiales</taxon>
        <taxon>Methylobacteriaceae</taxon>
        <taxon>Methylobacterium</taxon>
    </lineage>
</organism>
<proteinExistence type="predicted"/>
<name>A0AA37HRC3_9HYPH</name>
<keyword evidence="2" id="KW-1185">Reference proteome</keyword>
<evidence type="ECO:0000313" key="2">
    <source>
        <dbReference type="Proteomes" id="UP001055108"/>
    </source>
</evidence>
<reference evidence="1" key="1">
    <citation type="journal article" date="2016" name="Front. Microbiol.">
        <title>Genome Sequence of the Piezophilic, Mesophilic Sulfate-Reducing Bacterium Desulfovibrio indicus J2T.</title>
        <authorList>
            <person name="Cao J."/>
            <person name="Maignien L."/>
            <person name="Shao Z."/>
            <person name="Alain K."/>
            <person name="Jebbar M."/>
        </authorList>
    </citation>
    <scope>NUCLEOTIDE SEQUENCE</scope>
    <source>
        <strain evidence="1">NBRC 103626</strain>
    </source>
</reference>
<protein>
    <submittedName>
        <fullName evidence="1">Uncharacterized protein</fullName>
    </submittedName>
</protein>